<proteinExistence type="predicted"/>
<evidence type="ECO:0000313" key="1">
    <source>
        <dbReference type="EMBL" id="OAB42010.1"/>
    </source>
</evidence>
<comment type="caution">
    <text evidence="1">The sequence shown here is derived from an EMBL/GenBank/DDBJ whole genome shotgun (WGS) entry which is preliminary data.</text>
</comment>
<accession>A0A168KH96</accession>
<reference evidence="1 2" key="1">
    <citation type="submission" date="2016-03" db="EMBL/GenBank/DDBJ databases">
        <title>Draft genome sequence of Paenibacillus glacialis DSM 22343.</title>
        <authorList>
            <person name="Shin S.-K."/>
            <person name="Yi H."/>
        </authorList>
    </citation>
    <scope>NUCLEOTIDE SEQUENCE [LARGE SCALE GENOMIC DNA]</scope>
    <source>
        <strain evidence="1 2">DSM 22343</strain>
    </source>
</reference>
<protein>
    <submittedName>
        <fullName evidence="1">Uncharacterized protein</fullName>
    </submittedName>
</protein>
<gene>
    <name evidence="1" type="ORF">PGLA_14415</name>
</gene>
<evidence type="ECO:0000313" key="2">
    <source>
        <dbReference type="Proteomes" id="UP000076967"/>
    </source>
</evidence>
<organism evidence="1 2">
    <name type="scientific">Paenibacillus glacialis</name>
    <dbReference type="NCBI Taxonomy" id="494026"/>
    <lineage>
        <taxon>Bacteria</taxon>
        <taxon>Bacillati</taxon>
        <taxon>Bacillota</taxon>
        <taxon>Bacilli</taxon>
        <taxon>Bacillales</taxon>
        <taxon>Paenibacillaceae</taxon>
        <taxon>Paenibacillus</taxon>
    </lineage>
</organism>
<dbReference type="EMBL" id="LVJH01000025">
    <property type="protein sequence ID" value="OAB42010.1"/>
    <property type="molecule type" value="Genomic_DNA"/>
</dbReference>
<dbReference type="AlphaFoldDB" id="A0A168KH96"/>
<keyword evidence="2" id="KW-1185">Reference proteome</keyword>
<sequence>MTKIERQPSIDVNEIITERIQHILEVAEEFNLQEIVRKNLIVNRSEDSSEISYTLDVSKVNFEQYPGFQMKLREAAYAKVEDLSITKLRSYSYHGFHLEDPKKDFIRFDYEPFKERYAHVHINAYKQRWGDHLVFPDDTNLDISKISCPIAVKIFNRYAKDEGDFPTNQETNQPYVEIIGKGR</sequence>
<dbReference type="RefSeq" id="WP_068533865.1">
    <property type="nucleotide sequence ID" value="NZ_LVJH01000025.1"/>
</dbReference>
<dbReference type="STRING" id="494026.PGLA_14415"/>
<dbReference type="Proteomes" id="UP000076967">
    <property type="component" value="Unassembled WGS sequence"/>
</dbReference>
<name>A0A168KH96_9BACL</name>